<dbReference type="PANTHER" id="PTHR45980">
    <property type="match status" value="1"/>
</dbReference>
<name>A0A8T2BVP1_ARASU</name>
<reference evidence="3 4" key="1">
    <citation type="submission" date="2020-12" db="EMBL/GenBank/DDBJ databases">
        <title>Concerted genomic and epigenomic changes stabilize Arabidopsis allopolyploids.</title>
        <authorList>
            <person name="Chen Z."/>
        </authorList>
    </citation>
    <scope>NUCLEOTIDE SEQUENCE [LARGE SCALE GENOMIC DNA]</scope>
    <source>
        <strain evidence="3">As9502</strain>
        <tissue evidence="3">Leaf</tissue>
    </source>
</reference>
<dbReference type="Proteomes" id="UP000694251">
    <property type="component" value="Chromosome 7"/>
</dbReference>
<dbReference type="AlphaFoldDB" id="A0A8T2BVP1"/>
<dbReference type="InterPro" id="IPR041517">
    <property type="entry name" value="DEGP_PDZ"/>
</dbReference>
<organism evidence="3 4">
    <name type="scientific">Arabidopsis suecica</name>
    <name type="common">Swedish thale-cress</name>
    <name type="synonym">Cardaminopsis suecica</name>
    <dbReference type="NCBI Taxonomy" id="45249"/>
    <lineage>
        <taxon>Eukaryota</taxon>
        <taxon>Viridiplantae</taxon>
        <taxon>Streptophyta</taxon>
        <taxon>Embryophyta</taxon>
        <taxon>Tracheophyta</taxon>
        <taxon>Spermatophyta</taxon>
        <taxon>Magnoliopsida</taxon>
        <taxon>eudicotyledons</taxon>
        <taxon>Gunneridae</taxon>
        <taxon>Pentapetalae</taxon>
        <taxon>rosids</taxon>
        <taxon>malvids</taxon>
        <taxon>Brassicales</taxon>
        <taxon>Brassicaceae</taxon>
        <taxon>Camelineae</taxon>
        <taxon>Arabidopsis</taxon>
    </lineage>
</organism>
<sequence length="624" mass="70002">MSLFRSVCTVSRFWIDSSALVPGLLRFNTSNIRCFSSEKSVVHAPLFAAENSINSVLTNSSIESIFQHWKNTLPQGKKVSAIDLALNSVVKVFTVSNKHRTFQPWQFCLQDEGTGSGFVIAGRKILTNAHVVANHTSVKVRKHGSPTKYKAKVRAIGHECDLAILDIDSDNFWEGMNPLELGDIPSLQEKVYVVGYPKGGDTISVTKGVVSRVELLEYSHSATELLAIQIDAAINEGNSGGPVIMGNKVAGVAFETLGCSDSIGYIIPTPVIRHFLNAVKESGQHVSFCSINLSYQNMENDQLRNHFKMSDDMTGILIKKINPLSDSHKVLKKNDVILAIDGVPIGNDSTVSFRNKERITFKHLVSMKKPCERALLKILREGKEYEFNISLKPVPRLVPMHQFDKPPSYYIFGGLVFLPLTKPYIDDASISKYALEKMPKKAGEQIVIISQILEDDINTGYNIFEDLQVKKVNGVQVHNLKHLYKLIEECCTENLLMDLEQDNIIVLNYKSAKKATSKILKKLEIPSAMSKDLQPRQLNRRRKGRPRPKAHQADELMDTKGSIQTIFWELLRNKEEAYFIASDVLKKICSSHKGVDAVRKLPALVKRLHALVEELTRRANIEKR</sequence>
<dbReference type="EMBL" id="JAEFBJ010000007">
    <property type="protein sequence ID" value="KAG7588984.1"/>
    <property type="molecule type" value="Genomic_DNA"/>
</dbReference>
<feature type="compositionally biased region" description="Basic residues" evidence="1">
    <location>
        <begin position="538"/>
        <end position="550"/>
    </location>
</feature>
<dbReference type="Pfam" id="PF17815">
    <property type="entry name" value="PDZ_3"/>
    <property type="match status" value="1"/>
</dbReference>
<dbReference type="Pfam" id="PF13365">
    <property type="entry name" value="Trypsin_2"/>
    <property type="match status" value="1"/>
</dbReference>
<proteinExistence type="predicted"/>
<evidence type="ECO:0000256" key="1">
    <source>
        <dbReference type="SAM" id="MobiDB-lite"/>
    </source>
</evidence>
<dbReference type="PANTHER" id="PTHR45980:SF10">
    <property type="entry name" value="PROTEASE DO-LIKE 3, MITOCHONDRIAL-RELATED"/>
    <property type="match status" value="1"/>
</dbReference>
<gene>
    <name evidence="3" type="ORF">ISN44_As07g013020</name>
</gene>
<evidence type="ECO:0000313" key="3">
    <source>
        <dbReference type="EMBL" id="KAG7588984.1"/>
    </source>
</evidence>
<accession>A0A8T2BVP1</accession>
<dbReference type="GO" id="GO:0004252">
    <property type="term" value="F:serine-type endopeptidase activity"/>
    <property type="evidence" value="ECO:0007669"/>
    <property type="project" value="TreeGrafter"/>
</dbReference>
<evidence type="ECO:0000259" key="2">
    <source>
        <dbReference type="Pfam" id="PF17815"/>
    </source>
</evidence>
<feature type="domain" description="Protease Do-like PDZ" evidence="2">
    <location>
        <begin position="398"/>
        <end position="532"/>
    </location>
</feature>
<dbReference type="OrthoDB" id="4217619at2759"/>
<keyword evidence="4" id="KW-1185">Reference proteome</keyword>
<comment type="caution">
    <text evidence="3">The sequence shown here is derived from an EMBL/GenBank/DDBJ whole genome shotgun (WGS) entry which is preliminary data.</text>
</comment>
<evidence type="ECO:0000313" key="4">
    <source>
        <dbReference type="Proteomes" id="UP000694251"/>
    </source>
</evidence>
<feature type="region of interest" description="Disordered" evidence="1">
    <location>
        <begin position="531"/>
        <end position="553"/>
    </location>
</feature>
<protein>
    <submittedName>
        <fullName evidence="3">PDZ superfamily</fullName>
    </submittedName>
</protein>